<organism evidence="10 11">
    <name type="scientific">Papiliotrema laurentii</name>
    <name type="common">Cryptococcus laurentii</name>
    <dbReference type="NCBI Taxonomy" id="5418"/>
    <lineage>
        <taxon>Eukaryota</taxon>
        <taxon>Fungi</taxon>
        <taxon>Dikarya</taxon>
        <taxon>Basidiomycota</taxon>
        <taxon>Agaricomycotina</taxon>
        <taxon>Tremellomycetes</taxon>
        <taxon>Tremellales</taxon>
        <taxon>Rhynchogastremaceae</taxon>
        <taxon>Papiliotrema</taxon>
    </lineage>
</organism>
<feature type="domain" description="C2H2-type" evidence="9">
    <location>
        <begin position="795"/>
        <end position="824"/>
    </location>
</feature>
<gene>
    <name evidence="10" type="ORF">DB88DRAFT_49556</name>
</gene>
<dbReference type="PANTHER" id="PTHR19818:SF144">
    <property type="entry name" value="METALLOTHIONEIN EXPRESSION ACTIVATOR-RELATED"/>
    <property type="match status" value="1"/>
</dbReference>
<reference evidence="10" key="1">
    <citation type="submission" date="2023-02" db="EMBL/GenBank/DDBJ databases">
        <title>Identification and recombinant expression of a fungal hydrolase from Papiliotrema laurentii that hydrolyzes apple cutin and clears colloidal polyester polyurethane.</title>
        <authorList>
            <consortium name="DOE Joint Genome Institute"/>
            <person name="Roman V.A."/>
            <person name="Bojanowski C."/>
            <person name="Crable B.R."/>
            <person name="Wagner D.N."/>
            <person name="Hung C.S."/>
            <person name="Nadeau L.J."/>
            <person name="Schratz L."/>
            <person name="Haridas S."/>
            <person name="Pangilinan J."/>
            <person name="Lipzen A."/>
            <person name="Na H."/>
            <person name="Yan M."/>
            <person name="Ng V."/>
            <person name="Grigoriev I.V."/>
            <person name="Spatafora J.W."/>
            <person name="Barlow D."/>
            <person name="Biffinger J."/>
            <person name="Kelley-Loughnane N."/>
            <person name="Varaljay V.A."/>
            <person name="Crookes-Goodson W.J."/>
        </authorList>
    </citation>
    <scope>NUCLEOTIDE SEQUENCE</scope>
    <source>
        <strain evidence="10">5307AH</strain>
    </source>
</reference>
<keyword evidence="2" id="KW-0677">Repeat</keyword>
<dbReference type="Pfam" id="PF00096">
    <property type="entry name" value="zf-C2H2"/>
    <property type="match status" value="2"/>
</dbReference>
<comment type="caution">
    <text evidence="10">The sequence shown here is derived from an EMBL/GenBank/DDBJ whole genome shotgun (WGS) entry which is preliminary data.</text>
</comment>
<keyword evidence="3 7" id="KW-0863">Zinc-finger</keyword>
<name>A0AAD9L930_PAPLA</name>
<feature type="domain" description="C2H2-type" evidence="9">
    <location>
        <begin position="765"/>
        <end position="794"/>
    </location>
</feature>
<dbReference type="PROSITE" id="PS50157">
    <property type="entry name" value="ZINC_FINGER_C2H2_2"/>
    <property type="match status" value="2"/>
</dbReference>
<feature type="region of interest" description="Disordered" evidence="8">
    <location>
        <begin position="161"/>
        <end position="231"/>
    </location>
</feature>
<evidence type="ECO:0000256" key="5">
    <source>
        <dbReference type="ARBA" id="ARBA00023015"/>
    </source>
</evidence>
<evidence type="ECO:0000256" key="7">
    <source>
        <dbReference type="PROSITE-ProRule" id="PRU00042"/>
    </source>
</evidence>
<dbReference type="GO" id="GO:0008270">
    <property type="term" value="F:zinc ion binding"/>
    <property type="evidence" value="ECO:0007669"/>
    <property type="project" value="UniProtKB-KW"/>
</dbReference>
<dbReference type="Proteomes" id="UP001182556">
    <property type="component" value="Unassembled WGS sequence"/>
</dbReference>
<dbReference type="GO" id="GO:0005634">
    <property type="term" value="C:nucleus"/>
    <property type="evidence" value="ECO:0007669"/>
    <property type="project" value="TreeGrafter"/>
</dbReference>
<evidence type="ECO:0000256" key="2">
    <source>
        <dbReference type="ARBA" id="ARBA00022737"/>
    </source>
</evidence>
<evidence type="ECO:0000256" key="6">
    <source>
        <dbReference type="ARBA" id="ARBA00023163"/>
    </source>
</evidence>
<proteinExistence type="predicted"/>
<feature type="region of interest" description="Disordered" evidence="8">
    <location>
        <begin position="584"/>
        <end position="667"/>
    </location>
</feature>
<evidence type="ECO:0000256" key="3">
    <source>
        <dbReference type="ARBA" id="ARBA00022771"/>
    </source>
</evidence>
<evidence type="ECO:0000256" key="1">
    <source>
        <dbReference type="ARBA" id="ARBA00022723"/>
    </source>
</evidence>
<evidence type="ECO:0000256" key="4">
    <source>
        <dbReference type="ARBA" id="ARBA00022833"/>
    </source>
</evidence>
<evidence type="ECO:0000313" key="11">
    <source>
        <dbReference type="Proteomes" id="UP001182556"/>
    </source>
</evidence>
<evidence type="ECO:0000259" key="9">
    <source>
        <dbReference type="PROSITE" id="PS50157"/>
    </source>
</evidence>
<dbReference type="Gene3D" id="3.30.160.60">
    <property type="entry name" value="Classic Zinc Finger"/>
    <property type="match status" value="3"/>
</dbReference>
<keyword evidence="11" id="KW-1185">Reference proteome</keyword>
<dbReference type="InterPro" id="IPR050329">
    <property type="entry name" value="GLI_C2H2-zinc-finger"/>
</dbReference>
<keyword evidence="6" id="KW-0804">Transcription</keyword>
<evidence type="ECO:0000313" key="10">
    <source>
        <dbReference type="EMBL" id="KAK1927816.1"/>
    </source>
</evidence>
<dbReference type="PROSITE" id="PS00028">
    <property type="entry name" value="ZINC_FINGER_C2H2_1"/>
    <property type="match status" value="2"/>
</dbReference>
<dbReference type="FunFam" id="3.30.160.60:FF:000032">
    <property type="entry name" value="Krueppel-like factor 4"/>
    <property type="match status" value="1"/>
</dbReference>
<dbReference type="InterPro" id="IPR036236">
    <property type="entry name" value="Znf_C2H2_sf"/>
</dbReference>
<feature type="compositionally biased region" description="Polar residues" evidence="8">
    <location>
        <begin position="173"/>
        <end position="188"/>
    </location>
</feature>
<dbReference type="AlphaFoldDB" id="A0AAD9L930"/>
<evidence type="ECO:0000256" key="8">
    <source>
        <dbReference type="SAM" id="MobiDB-lite"/>
    </source>
</evidence>
<dbReference type="PANTHER" id="PTHR19818">
    <property type="entry name" value="ZINC FINGER PROTEIN ZIC AND GLI"/>
    <property type="match status" value="1"/>
</dbReference>
<keyword evidence="4" id="KW-0862">Zinc</keyword>
<keyword evidence="1" id="KW-0479">Metal-binding</keyword>
<dbReference type="GO" id="GO:0000981">
    <property type="term" value="F:DNA-binding transcription factor activity, RNA polymerase II-specific"/>
    <property type="evidence" value="ECO:0007669"/>
    <property type="project" value="TreeGrafter"/>
</dbReference>
<dbReference type="GO" id="GO:0000978">
    <property type="term" value="F:RNA polymerase II cis-regulatory region sequence-specific DNA binding"/>
    <property type="evidence" value="ECO:0007669"/>
    <property type="project" value="TreeGrafter"/>
</dbReference>
<dbReference type="SUPFAM" id="SSF57667">
    <property type="entry name" value="beta-beta-alpha zinc fingers"/>
    <property type="match status" value="1"/>
</dbReference>
<protein>
    <recommendedName>
        <fullName evidence="9">C2H2-type domain-containing protein</fullName>
    </recommendedName>
</protein>
<sequence>MAASSPTDDAAAEALAEFLDQSGSHSPIPLISHTPYRFHSSIPSQRSSPLPLHAKTPISRLKAADGGNTSLSALNYVASPLTVAPTLSATIQTRNGSPFTFKLPKLPFDVDPHGDADDQAWGRIMEQDEEGGLPSQGLVDFDEGNPFASQFISPVMTKPSQAAASLGVPRMPQTPTKSPQTKSAPSTISRKHYRSVTGLGTPSTVRSGAMKRHLTQEPGSNPVSPTAVRRRVNSSQTFLTNVPLSRNVSSASIYSVPGQQDRNVSGMTSLTASTSYELRSPTVGPYVPELHPSHPLPGLVPGHHPSPQPSQGYSPLYTPLQPGGAFFDSPDPSQGIFAAQQGEISLMQGMNQIMAPTHPAPNTTSMLSVASFPGTSGMRQQPLGTIMETPSLAQDTTVVYTQVSSAPMASQARFQNVEYPVVPAARPQSFSAHLPSEAQPIDVNSWVERTHESRKDMANSIPPQYSFTPQGESVQYFQPSLQVPAQSHPTQRVLHVQSVPQFTHDPQVGPSMQTHHAEVYRHTSGSYPWDHAGPSSQPLSAPLMSARSVSAPGFSLDHGSSAMPVISEIDLSLVQPGGLFGPIQTGHPLASQSQPGLEIDTSHMTPYSYPPEPSSATMSPETPRKRKTYPRVGNPLRPGPKPKPKTPKKSRDGSQGSNSPGAGGEEPNVFAATTLARIDEDGPIEQPSVAIASDAAPTAMQREASSTSSMATPTVMLEQPQVVVHPPPAALGPDQAISGLSRDILEKLYMTYMAVEDGRPPQKRFKCMIEGCDRSFPRKSAIHSHIQTHLEDKPFRCDAEDCGAAFVRLHDLRRHTRIHSGTKPFPCPCGKGFARGDALHRHRQRGICIGAIVPRRTSGSPPRYEPY</sequence>
<dbReference type="GO" id="GO:0045944">
    <property type="term" value="P:positive regulation of transcription by RNA polymerase II"/>
    <property type="evidence" value="ECO:0007669"/>
    <property type="project" value="UniProtKB-ARBA"/>
</dbReference>
<accession>A0AAD9L930</accession>
<dbReference type="SMART" id="SM00355">
    <property type="entry name" value="ZnF_C2H2"/>
    <property type="match status" value="2"/>
</dbReference>
<dbReference type="EMBL" id="JAODAN010000001">
    <property type="protein sequence ID" value="KAK1927816.1"/>
    <property type="molecule type" value="Genomic_DNA"/>
</dbReference>
<keyword evidence="5" id="KW-0805">Transcription regulation</keyword>
<dbReference type="InterPro" id="IPR013087">
    <property type="entry name" value="Znf_C2H2_type"/>
</dbReference>